<dbReference type="EMBL" id="JADINH010000133">
    <property type="protein sequence ID" value="MBO8415995.1"/>
    <property type="molecule type" value="Genomic_DNA"/>
</dbReference>
<dbReference type="Pfam" id="PF12833">
    <property type="entry name" value="HTH_18"/>
    <property type="match status" value="1"/>
</dbReference>
<keyword evidence="2" id="KW-0238">DNA-binding</keyword>
<feature type="domain" description="HTH araC/xylS-type" evidence="4">
    <location>
        <begin position="192"/>
        <end position="290"/>
    </location>
</feature>
<dbReference type="Pfam" id="PF06719">
    <property type="entry name" value="AraC_N"/>
    <property type="match status" value="1"/>
</dbReference>
<dbReference type="PROSITE" id="PS01124">
    <property type="entry name" value="HTH_ARAC_FAMILY_2"/>
    <property type="match status" value="1"/>
</dbReference>
<proteinExistence type="predicted"/>
<dbReference type="PANTHER" id="PTHR43436:SF1">
    <property type="entry name" value="TRANSCRIPTIONAL REGULATORY PROTEIN"/>
    <property type="match status" value="1"/>
</dbReference>
<reference evidence="5" key="2">
    <citation type="journal article" date="2021" name="PeerJ">
        <title>Extensive microbial diversity within the chicken gut microbiome revealed by metagenomics and culture.</title>
        <authorList>
            <person name="Gilroy R."/>
            <person name="Ravi A."/>
            <person name="Getino M."/>
            <person name="Pursley I."/>
            <person name="Horton D.L."/>
            <person name="Alikhan N.F."/>
            <person name="Baker D."/>
            <person name="Gharbi K."/>
            <person name="Hall N."/>
            <person name="Watson M."/>
            <person name="Adriaenssens E.M."/>
            <person name="Foster-Nyarko E."/>
            <person name="Jarju S."/>
            <person name="Secka A."/>
            <person name="Antonio M."/>
            <person name="Oren A."/>
            <person name="Chaudhuri R.R."/>
            <person name="La Ragione R."/>
            <person name="Hildebrand F."/>
            <person name="Pallen M.J."/>
        </authorList>
    </citation>
    <scope>NUCLEOTIDE SEQUENCE</scope>
    <source>
        <strain evidence="5">17213</strain>
    </source>
</reference>
<sequence length="298" mass="33951">MTRLEELSLLFAALLPHEGIAVSSMPEQTLYRREHDHTIDIDAEQLLFSLVVKGEKETSILGAHYHLKAGTGCVSALSAPGVFHAHGATAQDPLMCLSFRLDINRLHACAEGIHLQSDENDSPNAEPLIIFEAGEELLGLFIRLFTQMKKTRAEPYLDELLLNELHYRLLTHPQCSILRQLCRQSEDSRSIITVVNYLKEHFAESIMVDDLAKMAQMSSSAFYRKFRSFTHVSPLQFQKQLRLQRALFLMREKAMSVNLASVEVGYESPTQFSREFHRAYGLPPLQYIKSLRLPPREI</sequence>
<dbReference type="GO" id="GO:0003700">
    <property type="term" value="F:DNA-binding transcription factor activity"/>
    <property type="evidence" value="ECO:0007669"/>
    <property type="project" value="InterPro"/>
</dbReference>
<evidence type="ECO:0000256" key="1">
    <source>
        <dbReference type="ARBA" id="ARBA00023015"/>
    </source>
</evidence>
<dbReference type="SUPFAM" id="SSF46689">
    <property type="entry name" value="Homeodomain-like"/>
    <property type="match status" value="2"/>
</dbReference>
<keyword evidence="3" id="KW-0804">Transcription</keyword>
<reference evidence="5" key="1">
    <citation type="submission" date="2020-10" db="EMBL/GenBank/DDBJ databases">
        <authorList>
            <person name="Gilroy R."/>
        </authorList>
    </citation>
    <scope>NUCLEOTIDE SEQUENCE</scope>
    <source>
        <strain evidence="5">17213</strain>
    </source>
</reference>
<comment type="caution">
    <text evidence="5">The sequence shown here is derived from an EMBL/GenBank/DDBJ whole genome shotgun (WGS) entry which is preliminary data.</text>
</comment>
<dbReference type="PANTHER" id="PTHR43436">
    <property type="entry name" value="ARAC-FAMILY TRANSCRIPTIONAL REGULATOR"/>
    <property type="match status" value="1"/>
</dbReference>
<dbReference type="SUPFAM" id="SSF51215">
    <property type="entry name" value="Regulatory protein AraC"/>
    <property type="match status" value="1"/>
</dbReference>
<dbReference type="InterPro" id="IPR018060">
    <property type="entry name" value="HTH_AraC"/>
</dbReference>
<dbReference type="InterPro" id="IPR037923">
    <property type="entry name" value="HTH-like"/>
</dbReference>
<dbReference type="GO" id="GO:0043565">
    <property type="term" value="F:sequence-specific DNA binding"/>
    <property type="evidence" value="ECO:0007669"/>
    <property type="project" value="InterPro"/>
</dbReference>
<organism evidence="5 6">
    <name type="scientific">Candidatus Avisuccinivibrio stercorigallinarum</name>
    <dbReference type="NCBI Taxonomy" id="2840704"/>
    <lineage>
        <taxon>Bacteria</taxon>
        <taxon>Pseudomonadati</taxon>
        <taxon>Pseudomonadota</taxon>
        <taxon>Gammaproteobacteria</taxon>
        <taxon>Aeromonadales</taxon>
        <taxon>Succinivibrionaceae</taxon>
        <taxon>Succinivibrionaceae incertae sedis</taxon>
        <taxon>Candidatus Avisuccinivibrio</taxon>
    </lineage>
</organism>
<accession>A0A9D9DCU1</accession>
<evidence type="ECO:0000313" key="6">
    <source>
        <dbReference type="Proteomes" id="UP000823631"/>
    </source>
</evidence>
<evidence type="ECO:0000259" key="4">
    <source>
        <dbReference type="PROSITE" id="PS01124"/>
    </source>
</evidence>
<dbReference type="Proteomes" id="UP000823631">
    <property type="component" value="Unassembled WGS sequence"/>
</dbReference>
<dbReference type="InterPro" id="IPR009057">
    <property type="entry name" value="Homeodomain-like_sf"/>
</dbReference>
<evidence type="ECO:0000256" key="3">
    <source>
        <dbReference type="ARBA" id="ARBA00023163"/>
    </source>
</evidence>
<dbReference type="AlphaFoldDB" id="A0A9D9DCU1"/>
<gene>
    <name evidence="5" type="ORF">IAB19_06420</name>
</gene>
<dbReference type="Gene3D" id="1.10.10.60">
    <property type="entry name" value="Homeodomain-like"/>
    <property type="match status" value="2"/>
</dbReference>
<evidence type="ECO:0000313" key="5">
    <source>
        <dbReference type="EMBL" id="MBO8415995.1"/>
    </source>
</evidence>
<name>A0A9D9DCU1_9GAMM</name>
<protein>
    <submittedName>
        <fullName evidence="5">AraC family transcriptional regulator</fullName>
    </submittedName>
</protein>
<evidence type="ECO:0000256" key="2">
    <source>
        <dbReference type="ARBA" id="ARBA00023125"/>
    </source>
</evidence>
<dbReference type="SMART" id="SM00342">
    <property type="entry name" value="HTH_ARAC"/>
    <property type="match status" value="1"/>
</dbReference>
<keyword evidence="1" id="KW-0805">Transcription regulation</keyword>
<dbReference type="InterPro" id="IPR009594">
    <property type="entry name" value="Tscrpt_reg_HTH_AraC_N"/>
</dbReference>